<sequence>MYMLLAAATAHMPRSPTRSAVVALWFAVGLASTSVRAYASAMIWTAWRPRHRAACAALVG</sequence>
<keyword evidence="1" id="KW-0614">Plasmid</keyword>
<dbReference type="AlphaFoldDB" id="A0A076F6H8"/>
<gene>
    <name evidence="1" type="ORF">EP51_45455</name>
</gene>
<proteinExistence type="predicted"/>
<evidence type="ECO:0000313" key="1">
    <source>
        <dbReference type="EMBL" id="AII11279.1"/>
    </source>
</evidence>
<accession>A0A076F6H8</accession>
<organism evidence="1 2">
    <name type="scientific">Rhodococcus opacus</name>
    <name type="common">Nocardia opaca</name>
    <dbReference type="NCBI Taxonomy" id="37919"/>
    <lineage>
        <taxon>Bacteria</taxon>
        <taxon>Bacillati</taxon>
        <taxon>Actinomycetota</taxon>
        <taxon>Actinomycetes</taxon>
        <taxon>Mycobacteriales</taxon>
        <taxon>Nocardiaceae</taxon>
        <taxon>Rhodococcus</taxon>
    </lineage>
</organism>
<name>A0A076F6H8_RHOOP</name>
<evidence type="ECO:0000313" key="2">
    <source>
        <dbReference type="Proteomes" id="UP000028488"/>
    </source>
</evidence>
<protein>
    <submittedName>
        <fullName evidence="1">Uncharacterized protein</fullName>
    </submittedName>
</protein>
<dbReference type="EMBL" id="CP008950">
    <property type="protein sequence ID" value="AII11279.1"/>
    <property type="molecule type" value="Genomic_DNA"/>
</dbReference>
<geneLocation type="plasmid" evidence="1 2">
    <name>pPDG3</name>
</geneLocation>
<reference evidence="1 2" key="1">
    <citation type="submission" date="2014-07" db="EMBL/GenBank/DDBJ databases">
        <title>Genome Sequence of Rhodococcus opacus Strain R7, a Biodegrader of Mono- and Polycyclic Aromatic Hydrocarbons.</title>
        <authorList>
            <person name="Di Gennaro P."/>
            <person name="Zampolli J."/>
            <person name="Presti I."/>
            <person name="Cappelletti M."/>
            <person name="D'Ursi P."/>
            <person name="Orro A."/>
            <person name="Mezzelani A."/>
            <person name="Milanesi L."/>
        </authorList>
    </citation>
    <scope>NUCLEOTIDE SEQUENCE [LARGE SCALE GENOMIC DNA]</scope>
    <source>
        <strain evidence="1 2">R7</strain>
        <plasmid evidence="1">pPDG3</plasmid>
    </source>
</reference>
<dbReference type="Proteomes" id="UP000028488">
    <property type="component" value="Plasmid pPDG3"/>
</dbReference>